<dbReference type="Pfam" id="PF02255">
    <property type="entry name" value="PTS_IIA"/>
    <property type="match status" value="1"/>
</dbReference>
<sequence length="94" mass="10544">MQGGNELIQALYLCGEDCSSTAIEAFAAANAGEIELAHKKLKEADDSFNYGRAIQLSIIKNMDGRENREKVVAENYLLLAMNMNDMIREYVKRL</sequence>
<proteinExistence type="predicted"/>
<evidence type="ECO:0000313" key="6">
    <source>
        <dbReference type="Proteomes" id="UP000239663"/>
    </source>
</evidence>
<evidence type="ECO:0000256" key="1">
    <source>
        <dbReference type="ARBA" id="ARBA00022448"/>
    </source>
</evidence>
<dbReference type="Proteomes" id="UP000239663">
    <property type="component" value="Unassembled WGS sequence"/>
</dbReference>
<accession>A0A2S7N545</accession>
<keyword evidence="2" id="KW-0762">Sugar transport</keyword>
<dbReference type="InterPro" id="IPR003188">
    <property type="entry name" value="PTS_IIA_lac/cel"/>
</dbReference>
<dbReference type="InterPro" id="IPR036542">
    <property type="entry name" value="PTS_IIA_lac/cel_sf"/>
</dbReference>
<evidence type="ECO:0000256" key="4">
    <source>
        <dbReference type="ARBA" id="ARBA00022683"/>
    </source>
</evidence>
<dbReference type="EMBL" id="PKOZ01000001">
    <property type="protein sequence ID" value="PQD97146.1"/>
    <property type="molecule type" value="Genomic_DNA"/>
</dbReference>
<comment type="caution">
    <text evidence="5">The sequence shown here is derived from an EMBL/GenBank/DDBJ whole genome shotgun (WGS) entry which is preliminary data.</text>
</comment>
<keyword evidence="6" id="KW-1185">Reference proteome</keyword>
<gene>
    <name evidence="5" type="ORF">CYL18_04540</name>
</gene>
<dbReference type="SUPFAM" id="SSF46973">
    <property type="entry name" value="Enzyme IIa from lactose specific PTS, IIa-lac"/>
    <property type="match status" value="1"/>
</dbReference>
<reference evidence="5 6" key="1">
    <citation type="submission" date="2017-12" db="EMBL/GenBank/DDBJ databases">
        <title>Taxonomic description and draft genome of Pradoshia cofamensis Gen. nov., sp. nov., a thermotolerant bacillale isolated from anterior gut of earthworm Eisenia fetida.</title>
        <authorList>
            <person name="Saha T."/>
            <person name="Chakraborty R."/>
        </authorList>
    </citation>
    <scope>NUCLEOTIDE SEQUENCE [LARGE SCALE GENOMIC DNA]</scope>
    <source>
        <strain evidence="5 6">EAG3</strain>
    </source>
</reference>
<dbReference type="GO" id="GO:0016740">
    <property type="term" value="F:transferase activity"/>
    <property type="evidence" value="ECO:0007669"/>
    <property type="project" value="UniProtKB-KW"/>
</dbReference>
<dbReference type="GO" id="GO:0009401">
    <property type="term" value="P:phosphoenolpyruvate-dependent sugar phosphotransferase system"/>
    <property type="evidence" value="ECO:0007669"/>
    <property type="project" value="UniProtKB-KW"/>
</dbReference>
<keyword evidence="4" id="KW-0598">Phosphotransferase system</keyword>
<evidence type="ECO:0000256" key="2">
    <source>
        <dbReference type="ARBA" id="ARBA00022597"/>
    </source>
</evidence>
<protein>
    <submittedName>
        <fullName evidence="5">Uncharacterized protein</fullName>
    </submittedName>
</protein>
<dbReference type="Gene3D" id="1.20.58.80">
    <property type="entry name" value="Phosphotransferase system, lactose/cellobiose-type IIA subunit"/>
    <property type="match status" value="1"/>
</dbReference>
<dbReference type="AlphaFoldDB" id="A0A2S7N545"/>
<evidence type="ECO:0000256" key="3">
    <source>
        <dbReference type="ARBA" id="ARBA00022679"/>
    </source>
</evidence>
<dbReference type="OrthoDB" id="9864080at2"/>
<dbReference type="RefSeq" id="WP_104848241.1">
    <property type="nucleotide sequence ID" value="NZ_PKOZ01000001.1"/>
</dbReference>
<name>A0A2S7N545_9BACI</name>
<keyword evidence="1" id="KW-0813">Transport</keyword>
<evidence type="ECO:0000313" key="5">
    <source>
        <dbReference type="EMBL" id="PQD97146.1"/>
    </source>
</evidence>
<organism evidence="5 6">
    <name type="scientific">Pradoshia eiseniae</name>
    <dbReference type="NCBI Taxonomy" id="2064768"/>
    <lineage>
        <taxon>Bacteria</taxon>
        <taxon>Bacillati</taxon>
        <taxon>Bacillota</taxon>
        <taxon>Bacilli</taxon>
        <taxon>Bacillales</taxon>
        <taxon>Bacillaceae</taxon>
        <taxon>Pradoshia</taxon>
    </lineage>
</organism>
<keyword evidence="3" id="KW-0808">Transferase</keyword>